<accession>A0A9E7CRQ5</accession>
<dbReference type="AlphaFoldDB" id="A0A9E7CRQ5"/>
<reference evidence="2" key="1">
    <citation type="journal article" date="2022" name="G3 (Bethesda)">
        <title>Unveiling the complete genome sequence of Alicyclobacillus acidoterrestris DSM 3922T, a taint-producing strain.</title>
        <authorList>
            <person name="Leonardo I.C."/>
            <person name="Barreto Crespo M.T."/>
            <person name="Gaspar F.B."/>
        </authorList>
    </citation>
    <scope>NUCLEOTIDE SEQUENCE [LARGE SCALE GENOMIC DNA]</scope>
    <source>
        <strain evidence="2">DSM 3922</strain>
    </source>
</reference>
<dbReference type="Proteomes" id="UP000829401">
    <property type="component" value="Chromosome"/>
</dbReference>
<evidence type="ECO:0000313" key="2">
    <source>
        <dbReference type="Proteomes" id="UP000829401"/>
    </source>
</evidence>
<evidence type="ECO:0000313" key="1">
    <source>
        <dbReference type="EMBL" id="UNO48325.1"/>
    </source>
</evidence>
<protein>
    <submittedName>
        <fullName evidence="1">Cold-shock protein</fullName>
    </submittedName>
</protein>
<dbReference type="KEGG" id="aaco:K1I37_16865"/>
<keyword evidence="2" id="KW-1185">Reference proteome</keyword>
<sequence length="58" mass="6794">MFGKRNEEVVPNVETPIWSCTSDTCNVWMRQNFTFETEPRCPVCQSPMTQDVRDLPEI</sequence>
<dbReference type="EMBL" id="CP080467">
    <property type="protein sequence ID" value="UNO48325.1"/>
    <property type="molecule type" value="Genomic_DNA"/>
</dbReference>
<dbReference type="Pfam" id="PF14169">
    <property type="entry name" value="YdjO"/>
    <property type="match status" value="1"/>
</dbReference>
<name>A0A9E7CRQ5_ALIAG</name>
<dbReference type="RefSeq" id="WP_169513704.1">
    <property type="nucleotide sequence ID" value="NZ_AURB01000126.1"/>
</dbReference>
<organism evidence="1 2">
    <name type="scientific">Alicyclobacillus acidoterrestris (strain ATCC 49025 / DSM 3922 / CIP 106132 / NCIMB 13137 / GD3B)</name>
    <dbReference type="NCBI Taxonomy" id="1356854"/>
    <lineage>
        <taxon>Bacteria</taxon>
        <taxon>Bacillati</taxon>
        <taxon>Bacillota</taxon>
        <taxon>Bacilli</taxon>
        <taxon>Bacillales</taxon>
        <taxon>Alicyclobacillaceae</taxon>
        <taxon>Alicyclobacillus</taxon>
    </lineage>
</organism>
<dbReference type="InterPro" id="IPR025916">
    <property type="entry name" value="YdjO"/>
</dbReference>
<gene>
    <name evidence="1" type="ORF">K1I37_16865</name>
</gene>
<proteinExistence type="predicted"/>